<reference evidence="1" key="2">
    <citation type="submission" date="2020-11" db="EMBL/GenBank/DDBJ databases">
        <authorList>
            <person name="McCartney M.A."/>
            <person name="Auch B."/>
            <person name="Kono T."/>
            <person name="Mallez S."/>
            <person name="Becker A."/>
            <person name="Gohl D.M."/>
            <person name="Silverstein K.A.T."/>
            <person name="Koren S."/>
            <person name="Bechman K.B."/>
            <person name="Herman A."/>
            <person name="Abrahante J.E."/>
            <person name="Garbe J."/>
        </authorList>
    </citation>
    <scope>NUCLEOTIDE SEQUENCE</scope>
    <source>
        <strain evidence="1">Duluth1</strain>
        <tissue evidence="1">Whole animal</tissue>
    </source>
</reference>
<accession>A0A9D4I2T4</accession>
<evidence type="ECO:0000313" key="2">
    <source>
        <dbReference type="Proteomes" id="UP000828390"/>
    </source>
</evidence>
<dbReference type="EMBL" id="JAIWYP010000011">
    <property type="protein sequence ID" value="KAH3742163.1"/>
    <property type="molecule type" value="Genomic_DNA"/>
</dbReference>
<organism evidence="1 2">
    <name type="scientific">Dreissena polymorpha</name>
    <name type="common">Zebra mussel</name>
    <name type="synonym">Mytilus polymorpha</name>
    <dbReference type="NCBI Taxonomy" id="45954"/>
    <lineage>
        <taxon>Eukaryota</taxon>
        <taxon>Metazoa</taxon>
        <taxon>Spiralia</taxon>
        <taxon>Lophotrochozoa</taxon>
        <taxon>Mollusca</taxon>
        <taxon>Bivalvia</taxon>
        <taxon>Autobranchia</taxon>
        <taxon>Heteroconchia</taxon>
        <taxon>Euheterodonta</taxon>
        <taxon>Imparidentia</taxon>
        <taxon>Neoheterodontei</taxon>
        <taxon>Myida</taxon>
        <taxon>Dreissenoidea</taxon>
        <taxon>Dreissenidae</taxon>
        <taxon>Dreissena</taxon>
    </lineage>
</organism>
<keyword evidence="2" id="KW-1185">Reference proteome</keyword>
<dbReference type="AlphaFoldDB" id="A0A9D4I2T4"/>
<dbReference type="Proteomes" id="UP000828390">
    <property type="component" value="Unassembled WGS sequence"/>
</dbReference>
<evidence type="ECO:0000313" key="1">
    <source>
        <dbReference type="EMBL" id="KAH3742163.1"/>
    </source>
</evidence>
<sequence>MGPKELHYSGKSTGTIFKLNQDIIGTYVLSMKSAPNPVAAILEYKCDSRVLTRKTAPSPLQRYIIWTIDLTNFELDQDIIRTNLWTKFHEDQTINVASRVFTSQTVDDARRATDDARHTTDKR</sequence>
<name>A0A9D4I2T4_DREPO</name>
<gene>
    <name evidence="1" type="ORF">DPMN_048899</name>
</gene>
<comment type="caution">
    <text evidence="1">The sequence shown here is derived from an EMBL/GenBank/DDBJ whole genome shotgun (WGS) entry which is preliminary data.</text>
</comment>
<proteinExistence type="predicted"/>
<protein>
    <submittedName>
        <fullName evidence="1">Uncharacterized protein</fullName>
    </submittedName>
</protein>
<reference evidence="1" key="1">
    <citation type="journal article" date="2019" name="bioRxiv">
        <title>The Genome of the Zebra Mussel, Dreissena polymorpha: A Resource for Invasive Species Research.</title>
        <authorList>
            <person name="McCartney M.A."/>
            <person name="Auch B."/>
            <person name="Kono T."/>
            <person name="Mallez S."/>
            <person name="Zhang Y."/>
            <person name="Obille A."/>
            <person name="Becker A."/>
            <person name="Abrahante J.E."/>
            <person name="Garbe J."/>
            <person name="Badalamenti J.P."/>
            <person name="Herman A."/>
            <person name="Mangelson H."/>
            <person name="Liachko I."/>
            <person name="Sullivan S."/>
            <person name="Sone E.D."/>
            <person name="Koren S."/>
            <person name="Silverstein K.A.T."/>
            <person name="Beckman K.B."/>
            <person name="Gohl D.M."/>
        </authorList>
    </citation>
    <scope>NUCLEOTIDE SEQUENCE</scope>
    <source>
        <strain evidence="1">Duluth1</strain>
        <tissue evidence="1">Whole animal</tissue>
    </source>
</reference>